<gene>
    <name evidence="4" type="ORF">MNBD_ALPHA02-1236</name>
</gene>
<dbReference type="InterPro" id="IPR000873">
    <property type="entry name" value="AMP-dep_synth/lig_dom"/>
</dbReference>
<keyword evidence="4" id="KW-0808">Transferase</keyword>
<dbReference type="InterPro" id="IPR028154">
    <property type="entry name" value="AMP-dep_Lig_C"/>
</dbReference>
<proteinExistence type="predicted"/>
<accession>A0A3B0RXR4</accession>
<organism evidence="4">
    <name type="scientific">hydrothermal vent metagenome</name>
    <dbReference type="NCBI Taxonomy" id="652676"/>
    <lineage>
        <taxon>unclassified sequences</taxon>
        <taxon>metagenomes</taxon>
        <taxon>ecological metagenomes</taxon>
    </lineage>
</organism>
<dbReference type="EMBL" id="UOED01000080">
    <property type="protein sequence ID" value="VAV93068.1"/>
    <property type="molecule type" value="Genomic_DNA"/>
</dbReference>
<dbReference type="GO" id="GO:0005886">
    <property type="term" value="C:plasma membrane"/>
    <property type="evidence" value="ECO:0007669"/>
    <property type="project" value="TreeGrafter"/>
</dbReference>
<name>A0A3B0RXR4_9ZZZZ</name>
<dbReference type="Gene3D" id="3.40.50.12780">
    <property type="entry name" value="N-terminal domain of ligase-like"/>
    <property type="match status" value="1"/>
</dbReference>
<keyword evidence="1" id="KW-0436">Ligase</keyword>
<dbReference type="CDD" id="cd05931">
    <property type="entry name" value="FAAL"/>
    <property type="match status" value="1"/>
</dbReference>
<dbReference type="NCBIfam" id="NF006624">
    <property type="entry name" value="PRK09192.1"/>
    <property type="match status" value="1"/>
</dbReference>
<dbReference type="InterPro" id="IPR040097">
    <property type="entry name" value="FAAL/FAAC"/>
</dbReference>
<dbReference type="GO" id="GO:0006633">
    <property type="term" value="P:fatty acid biosynthetic process"/>
    <property type="evidence" value="ECO:0007669"/>
    <property type="project" value="TreeGrafter"/>
</dbReference>
<dbReference type="SUPFAM" id="SSF56801">
    <property type="entry name" value="Acetyl-CoA synthetase-like"/>
    <property type="match status" value="1"/>
</dbReference>
<reference evidence="4" key="1">
    <citation type="submission" date="2018-06" db="EMBL/GenBank/DDBJ databases">
        <authorList>
            <person name="Zhirakovskaya E."/>
        </authorList>
    </citation>
    <scope>NUCLEOTIDE SEQUENCE</scope>
</reference>
<dbReference type="Gene3D" id="3.30.300.30">
    <property type="match status" value="1"/>
</dbReference>
<protein>
    <submittedName>
        <fullName evidence="4">AMP-binding enzyme, associated with serine palmitoyltransferase</fullName>
    </submittedName>
</protein>
<evidence type="ECO:0000259" key="3">
    <source>
        <dbReference type="Pfam" id="PF14535"/>
    </source>
</evidence>
<dbReference type="PANTHER" id="PTHR22754">
    <property type="entry name" value="DISCO-INTERACTING PROTEIN 2 DIP2 -RELATED"/>
    <property type="match status" value="1"/>
</dbReference>
<dbReference type="InterPro" id="IPR042099">
    <property type="entry name" value="ANL_N_sf"/>
</dbReference>
<feature type="domain" description="AMP-dependent ligase C-terminal" evidence="3">
    <location>
        <begin position="476"/>
        <end position="568"/>
    </location>
</feature>
<feature type="domain" description="AMP-dependent synthetase/ligase" evidence="2">
    <location>
        <begin position="46"/>
        <end position="433"/>
    </location>
</feature>
<dbReference type="Pfam" id="PF00501">
    <property type="entry name" value="AMP-binding"/>
    <property type="match status" value="1"/>
</dbReference>
<evidence type="ECO:0000256" key="1">
    <source>
        <dbReference type="ARBA" id="ARBA00022598"/>
    </source>
</evidence>
<evidence type="ECO:0000259" key="2">
    <source>
        <dbReference type="Pfam" id="PF00501"/>
    </source>
</evidence>
<dbReference type="PANTHER" id="PTHR22754:SF32">
    <property type="entry name" value="DISCO-INTERACTING PROTEIN 2"/>
    <property type="match status" value="1"/>
</dbReference>
<dbReference type="Pfam" id="PF14535">
    <property type="entry name" value="AMP-binding_C_2"/>
    <property type="match status" value="1"/>
</dbReference>
<dbReference type="AlphaFoldDB" id="A0A3B0RXR4"/>
<dbReference type="InterPro" id="IPR045851">
    <property type="entry name" value="AMP-bd_C_sf"/>
</dbReference>
<sequence>MLEPIATKDPTLPRRLADFGTLLEAIEYAAKGTRGLNFYSPRGELETSITFAEMKNKAQEIGRRFIHFGIEKGSRVALIAETSDEFVCYFIGCQYAGLLPVPLPLPTSFGGREGYTSQLNQQMKSCGASVAVSASYMLPLLDEATSGLKKMKFVGTSTTFEAQASLKEIKSITLPEAKPEDLAYLQYSSGSTRFPHGVAVTHKSLMANCVGIGGEGMMLNDDDRAVSWLPFYHDMGLVGTLLSPIANQVTTDYLATEAFARRPLQWLRLISKNRGTLAYSPTFGYDICTRRASPTKIAGLDLSSWRVAGIGGDMIRADVLTSFLDTFSDVGFRATTFVPSYGLAECTLAVSFARLDTGFEIDLVHEKVLSGEEKCLKKFKVNGNGANYRSVVNCGIPISEYELEIRDEDNNDLGENKIGRVCVRGASVMAGYFQDPEATKSCLSEDGWLDTGDMGYMKEGSLYIIGRIKDLIIINGKNHWPQDIEWAVEQLDDLRSGDTAAVSIPGDHDEEIPAILVQCRTRDEAERANMENNIKDTVHSMLGISPVVALIPPRSLPRTSSGKLSRVKARKQYLEGNLVL</sequence>
<dbReference type="GO" id="GO:0070566">
    <property type="term" value="F:adenylyltransferase activity"/>
    <property type="evidence" value="ECO:0007669"/>
    <property type="project" value="TreeGrafter"/>
</dbReference>
<dbReference type="GO" id="GO:0016874">
    <property type="term" value="F:ligase activity"/>
    <property type="evidence" value="ECO:0007669"/>
    <property type="project" value="UniProtKB-KW"/>
</dbReference>
<evidence type="ECO:0000313" key="4">
    <source>
        <dbReference type="EMBL" id="VAV93068.1"/>
    </source>
</evidence>